<dbReference type="GeneID" id="73470175"/>
<name>A0A8J5QJ79_9ASCO</name>
<gene>
    <name evidence="1" type="ORF">J8A68_003375</name>
</gene>
<accession>A0A8J5QJ79</accession>
<comment type="caution">
    <text evidence="1">The sequence shown here is derived from an EMBL/GenBank/DDBJ whole genome shotgun (WGS) entry which is preliminary data.</text>
</comment>
<proteinExistence type="predicted"/>
<dbReference type="AlphaFoldDB" id="A0A8J5QJ79"/>
<evidence type="ECO:0000313" key="2">
    <source>
        <dbReference type="Proteomes" id="UP000694255"/>
    </source>
</evidence>
<dbReference type="EMBL" id="JAGSYN010000149">
    <property type="protein sequence ID" value="KAG7663103.1"/>
    <property type="molecule type" value="Genomic_DNA"/>
</dbReference>
<dbReference type="Proteomes" id="UP000694255">
    <property type="component" value="Unassembled WGS sequence"/>
</dbReference>
<sequence length="204" mass="22610">MGKKKSNAANAAQVLESSVSPILELNYKDPLFTVAAHPTKPILISGQVTGHVYCNTYNADELEEKQQAKRESILESEKEAFAKGKISQINTSVSQSKKKWWTIIEDNTEIPEDSLLTTNWKTKRHKGSCRHAIFEPLENSVGEFIYTVGTDNMIKRASTETGKVVGKHTVTPDYPNPKDSITKLCHSTTHAFLLAGTENGHVLI</sequence>
<organism evidence="1 2">
    <name type="scientific">[Candida] subhashii</name>
    <dbReference type="NCBI Taxonomy" id="561895"/>
    <lineage>
        <taxon>Eukaryota</taxon>
        <taxon>Fungi</taxon>
        <taxon>Dikarya</taxon>
        <taxon>Ascomycota</taxon>
        <taxon>Saccharomycotina</taxon>
        <taxon>Pichiomycetes</taxon>
        <taxon>Debaryomycetaceae</taxon>
        <taxon>Spathaspora</taxon>
    </lineage>
</organism>
<dbReference type="RefSeq" id="XP_049263336.1">
    <property type="nucleotide sequence ID" value="XM_049407224.1"/>
</dbReference>
<reference evidence="1 2" key="1">
    <citation type="journal article" date="2021" name="DNA Res.">
        <title>Genome analysis of Candida subhashii reveals its hybrid nature and dual mitochondrial genome conformations.</title>
        <authorList>
            <person name="Mixao V."/>
            <person name="Hegedusova E."/>
            <person name="Saus E."/>
            <person name="Pryszcz L.P."/>
            <person name="Cillingova A."/>
            <person name="Nosek J."/>
            <person name="Gabaldon T."/>
        </authorList>
    </citation>
    <scope>NUCLEOTIDE SEQUENCE [LARGE SCALE GENOMIC DNA]</scope>
    <source>
        <strain evidence="1 2">CBS 10753</strain>
    </source>
</reference>
<keyword evidence="2" id="KW-1185">Reference proteome</keyword>
<evidence type="ECO:0000313" key="1">
    <source>
        <dbReference type="EMBL" id="KAG7663103.1"/>
    </source>
</evidence>
<protein>
    <submittedName>
        <fullName evidence="1">Uncharacterized protein</fullName>
    </submittedName>
</protein>
<dbReference type="OrthoDB" id="2288928at2759"/>